<name>A0A9D1LA92_9CLOT</name>
<organism evidence="3 4">
    <name type="scientific">Candidatus Egerieisoma faecipullorum</name>
    <dbReference type="NCBI Taxonomy" id="2840963"/>
    <lineage>
        <taxon>Bacteria</taxon>
        <taxon>Bacillati</taxon>
        <taxon>Bacillota</taxon>
        <taxon>Clostridia</taxon>
        <taxon>Eubacteriales</taxon>
        <taxon>Clostridiaceae</taxon>
        <taxon>Clostridiaceae incertae sedis</taxon>
        <taxon>Candidatus Egerieisoma</taxon>
    </lineage>
</organism>
<evidence type="ECO:0000313" key="3">
    <source>
        <dbReference type="EMBL" id="HIU29047.1"/>
    </source>
</evidence>
<evidence type="ECO:0000313" key="4">
    <source>
        <dbReference type="Proteomes" id="UP000824089"/>
    </source>
</evidence>
<dbReference type="SUPFAM" id="SSF51182">
    <property type="entry name" value="RmlC-like cupins"/>
    <property type="match status" value="1"/>
</dbReference>
<dbReference type="InterPro" id="IPR051610">
    <property type="entry name" value="GPI/OXD"/>
</dbReference>
<feature type="domain" description="Cupin type-2" evidence="2">
    <location>
        <begin position="32"/>
        <end position="99"/>
    </location>
</feature>
<comment type="caution">
    <text evidence="3">The sequence shown here is derived from an EMBL/GenBank/DDBJ whole genome shotgun (WGS) entry which is preliminary data.</text>
</comment>
<gene>
    <name evidence="3" type="ORF">IAD50_01995</name>
</gene>
<dbReference type="PANTHER" id="PTHR35848">
    <property type="entry name" value="OXALATE-BINDING PROTEIN"/>
    <property type="match status" value="1"/>
</dbReference>
<dbReference type="Proteomes" id="UP000824089">
    <property type="component" value="Unassembled WGS sequence"/>
</dbReference>
<dbReference type="CDD" id="cd06985">
    <property type="entry name" value="cupin_BF4112"/>
    <property type="match status" value="1"/>
</dbReference>
<evidence type="ECO:0000256" key="1">
    <source>
        <dbReference type="ARBA" id="ARBA00022723"/>
    </source>
</evidence>
<dbReference type="Gene3D" id="2.60.120.10">
    <property type="entry name" value="Jelly Rolls"/>
    <property type="match status" value="1"/>
</dbReference>
<reference evidence="3" key="1">
    <citation type="submission" date="2020-10" db="EMBL/GenBank/DDBJ databases">
        <authorList>
            <person name="Gilroy R."/>
        </authorList>
    </citation>
    <scope>NUCLEOTIDE SEQUENCE</scope>
    <source>
        <strain evidence="3">CHK195-4489</strain>
    </source>
</reference>
<proteinExistence type="predicted"/>
<dbReference type="AlphaFoldDB" id="A0A9D1LA92"/>
<dbReference type="InterPro" id="IPR013096">
    <property type="entry name" value="Cupin_2"/>
</dbReference>
<dbReference type="EMBL" id="DVMM01000039">
    <property type="protein sequence ID" value="HIU29047.1"/>
    <property type="molecule type" value="Genomic_DNA"/>
</dbReference>
<evidence type="ECO:0000259" key="2">
    <source>
        <dbReference type="Pfam" id="PF07883"/>
    </source>
</evidence>
<protein>
    <submittedName>
        <fullName evidence="3">Cupin domain-containing protein</fullName>
    </submittedName>
</protein>
<dbReference type="InterPro" id="IPR011051">
    <property type="entry name" value="RmlC_Cupin_sf"/>
</dbReference>
<dbReference type="Pfam" id="PF07883">
    <property type="entry name" value="Cupin_2"/>
    <property type="match status" value="1"/>
</dbReference>
<accession>A0A9D1LA92</accession>
<dbReference type="GO" id="GO:0046872">
    <property type="term" value="F:metal ion binding"/>
    <property type="evidence" value="ECO:0007669"/>
    <property type="project" value="UniProtKB-KW"/>
</dbReference>
<reference evidence="3" key="2">
    <citation type="journal article" date="2021" name="PeerJ">
        <title>Extensive microbial diversity within the chicken gut microbiome revealed by metagenomics and culture.</title>
        <authorList>
            <person name="Gilroy R."/>
            <person name="Ravi A."/>
            <person name="Getino M."/>
            <person name="Pursley I."/>
            <person name="Horton D.L."/>
            <person name="Alikhan N.F."/>
            <person name="Baker D."/>
            <person name="Gharbi K."/>
            <person name="Hall N."/>
            <person name="Watson M."/>
            <person name="Adriaenssens E.M."/>
            <person name="Foster-Nyarko E."/>
            <person name="Jarju S."/>
            <person name="Secka A."/>
            <person name="Antonio M."/>
            <person name="Oren A."/>
            <person name="Chaudhuri R.R."/>
            <person name="La Ragione R."/>
            <person name="Hildebrand F."/>
            <person name="Pallen M.J."/>
        </authorList>
    </citation>
    <scope>NUCLEOTIDE SEQUENCE</scope>
    <source>
        <strain evidence="3">CHK195-4489</strain>
    </source>
</reference>
<dbReference type="InterPro" id="IPR014710">
    <property type="entry name" value="RmlC-like_jellyroll"/>
</dbReference>
<sequence>MANYTKTAVGKENRTELHEKLGLTGAEISLNELPAGAGVPFVHAHKENEEIYGILSGKGKAVIDGEEISLAAGDWLRIAPAAKRQFFAASDSGITYICIQVKENSLENFTATDAVID</sequence>
<keyword evidence="1" id="KW-0479">Metal-binding</keyword>
<dbReference type="PANTHER" id="PTHR35848:SF6">
    <property type="entry name" value="CUPIN TYPE-2 DOMAIN-CONTAINING PROTEIN"/>
    <property type="match status" value="1"/>
</dbReference>